<organism evidence="1 2">
    <name type="scientific">Zingiber officinale</name>
    <name type="common">Ginger</name>
    <name type="synonym">Amomum zingiber</name>
    <dbReference type="NCBI Taxonomy" id="94328"/>
    <lineage>
        <taxon>Eukaryota</taxon>
        <taxon>Viridiplantae</taxon>
        <taxon>Streptophyta</taxon>
        <taxon>Embryophyta</taxon>
        <taxon>Tracheophyta</taxon>
        <taxon>Spermatophyta</taxon>
        <taxon>Magnoliopsida</taxon>
        <taxon>Liliopsida</taxon>
        <taxon>Zingiberales</taxon>
        <taxon>Zingiberaceae</taxon>
        <taxon>Zingiber</taxon>
    </lineage>
</organism>
<gene>
    <name evidence="1" type="ORF">ZIOFF_021539</name>
</gene>
<sequence length="127" mass="14449">MLKLYGIPYLILSHICITADTREAFLIMDGLTTSTMITHVIHLLFPQIRHYHLVEATEAAQPVLGKYYREPEQSGPLPLHLFGALSRSLNHMITLYLILETSCIIKQMINHAVLQKWSHDLAGEKLS</sequence>
<proteinExistence type="predicted"/>
<dbReference type="EMBL" id="JACMSC010000006">
    <property type="protein sequence ID" value="KAG6518137.1"/>
    <property type="molecule type" value="Genomic_DNA"/>
</dbReference>
<accession>A0A8J5H9X5</accession>
<dbReference type="AlphaFoldDB" id="A0A8J5H9X5"/>
<reference evidence="1 2" key="1">
    <citation type="submission" date="2020-08" db="EMBL/GenBank/DDBJ databases">
        <title>Plant Genome Project.</title>
        <authorList>
            <person name="Zhang R.-G."/>
        </authorList>
    </citation>
    <scope>NUCLEOTIDE SEQUENCE [LARGE SCALE GENOMIC DNA]</scope>
    <source>
        <tissue evidence="1">Rhizome</tissue>
    </source>
</reference>
<dbReference type="GO" id="GO:0016491">
    <property type="term" value="F:oxidoreductase activity"/>
    <property type="evidence" value="ECO:0007669"/>
    <property type="project" value="InterPro"/>
</dbReference>
<name>A0A8J5H9X5_ZINOF</name>
<dbReference type="Proteomes" id="UP000734854">
    <property type="component" value="Unassembled WGS sequence"/>
</dbReference>
<dbReference type="InterPro" id="IPR012171">
    <property type="entry name" value="Fatty_acid_desaturase"/>
</dbReference>
<comment type="caution">
    <text evidence="1">The sequence shown here is derived from an EMBL/GenBank/DDBJ whole genome shotgun (WGS) entry which is preliminary data.</text>
</comment>
<evidence type="ECO:0000313" key="1">
    <source>
        <dbReference type="EMBL" id="KAG6518137.1"/>
    </source>
</evidence>
<keyword evidence="2" id="KW-1185">Reference proteome</keyword>
<protein>
    <submittedName>
        <fullName evidence="1">Uncharacterized protein</fullName>
    </submittedName>
</protein>
<evidence type="ECO:0000313" key="2">
    <source>
        <dbReference type="Proteomes" id="UP000734854"/>
    </source>
</evidence>
<dbReference type="PANTHER" id="PTHR32100">
    <property type="entry name" value="OMEGA-6 FATTY ACID DESATURASE, CHLOROPLASTIC"/>
    <property type="match status" value="1"/>
</dbReference>